<dbReference type="RefSeq" id="WP_080805064.1">
    <property type="nucleotide sequence ID" value="NZ_CP021983.2"/>
</dbReference>
<evidence type="ECO:0000313" key="3">
    <source>
        <dbReference type="Proteomes" id="UP000191901"/>
    </source>
</evidence>
<dbReference type="EMBL" id="CP021983">
    <property type="protein sequence ID" value="ASC74103.1"/>
    <property type="molecule type" value="Genomic_DNA"/>
</dbReference>
<dbReference type="KEGG" id="hhg:XM38_050780"/>
<keyword evidence="3" id="KW-1185">Reference proteome</keyword>
<dbReference type="AlphaFoldDB" id="A0A1Z3HUY9"/>
<organism evidence="2 3">
    <name type="scientific">Halomicronema hongdechloris C2206</name>
    <dbReference type="NCBI Taxonomy" id="1641165"/>
    <lineage>
        <taxon>Bacteria</taxon>
        <taxon>Bacillati</taxon>
        <taxon>Cyanobacteriota</taxon>
        <taxon>Cyanophyceae</taxon>
        <taxon>Nodosilineales</taxon>
        <taxon>Nodosilineaceae</taxon>
        <taxon>Halomicronema</taxon>
    </lineage>
</organism>
<gene>
    <name evidence="2" type="ORF">XM38_050780</name>
</gene>
<proteinExistence type="predicted"/>
<sequence>MKQLLDDLDPIFMATAVMIAGLTLAAQIPTPPMHLDHPDLDLRQDMSVNSDEVGRIDGERR</sequence>
<name>A0A1Z3HUY9_9CYAN</name>
<accession>A0A1Z3HUY9</accession>
<dbReference type="Proteomes" id="UP000191901">
    <property type="component" value="Chromosome"/>
</dbReference>
<feature type="compositionally biased region" description="Basic and acidic residues" evidence="1">
    <location>
        <begin position="35"/>
        <end position="44"/>
    </location>
</feature>
<dbReference type="STRING" id="1641165.XM38_00815"/>
<reference evidence="2 3" key="1">
    <citation type="journal article" date="2016" name="Biochim. Biophys. Acta">
        <title>Characterization of red-shifted phycobilisomes isolated from the chlorophyll f-containing cyanobacterium Halomicronema hongdechloris.</title>
        <authorList>
            <person name="Li Y."/>
            <person name="Lin Y."/>
            <person name="Garvey C.J."/>
            <person name="Birch D."/>
            <person name="Corkery R.W."/>
            <person name="Loughlin P.C."/>
            <person name="Scheer H."/>
            <person name="Willows R.D."/>
            <person name="Chen M."/>
        </authorList>
    </citation>
    <scope>NUCLEOTIDE SEQUENCE [LARGE SCALE GENOMIC DNA]</scope>
    <source>
        <strain evidence="2 3">C2206</strain>
    </source>
</reference>
<evidence type="ECO:0000256" key="1">
    <source>
        <dbReference type="SAM" id="MobiDB-lite"/>
    </source>
</evidence>
<evidence type="ECO:0000313" key="2">
    <source>
        <dbReference type="EMBL" id="ASC74103.1"/>
    </source>
</evidence>
<protein>
    <submittedName>
        <fullName evidence="2">Uncharacterized protein</fullName>
    </submittedName>
</protein>
<feature type="region of interest" description="Disordered" evidence="1">
    <location>
        <begin position="35"/>
        <end position="61"/>
    </location>
</feature>
<feature type="compositionally biased region" description="Basic and acidic residues" evidence="1">
    <location>
        <begin position="52"/>
        <end position="61"/>
    </location>
</feature>